<organism evidence="1 2">
    <name type="scientific">Quercus rubra</name>
    <name type="common">Northern red oak</name>
    <name type="synonym">Quercus borealis</name>
    <dbReference type="NCBI Taxonomy" id="3512"/>
    <lineage>
        <taxon>Eukaryota</taxon>
        <taxon>Viridiplantae</taxon>
        <taxon>Streptophyta</taxon>
        <taxon>Embryophyta</taxon>
        <taxon>Tracheophyta</taxon>
        <taxon>Spermatophyta</taxon>
        <taxon>Magnoliopsida</taxon>
        <taxon>eudicotyledons</taxon>
        <taxon>Gunneridae</taxon>
        <taxon>Pentapetalae</taxon>
        <taxon>rosids</taxon>
        <taxon>fabids</taxon>
        <taxon>Fagales</taxon>
        <taxon>Fagaceae</taxon>
        <taxon>Quercus</taxon>
    </lineage>
</organism>
<accession>A0AAN7EX20</accession>
<protein>
    <recommendedName>
        <fullName evidence="3">AP2/ERF domain-containing protein</fullName>
    </recommendedName>
</protein>
<sequence>MTNISCYMYKKLDTEEEAAKAYDVASIRLKGMRAVTNFDLSNYNVKDITGSARLPIGKGASKLIKKTPVEDVLLKKTNTRNTPRYYLQFGSSSSSQPNSMNKPFELLQSLTARRNHLVEFPQNYNTTKQVLHQNPSSSYLNATHGLPRIGREDGTHEKLSVANNFELPINGVSDGHLAWMDTNKHINQVQFQSPNFPPNVYQNPNFLHESMNVESGLESDGFISGYLNGEFPMTEVFDGNKMLTKNVDSAIGYEGFQQMESLQNFQFHQDRNVTNHCQNQNSISFPLGGIQNLESQTLIPDFGHDFTGVQGDNANFCTIVGELPSSGVSRGSLAVMGTNKNYTNDSIGGFLVEGPILEHNSTQQGIENSELGENSGQDNQEFEIPSSWMDGDFLDEFPLF</sequence>
<comment type="caution">
    <text evidence="1">The sequence shown here is derived from an EMBL/GenBank/DDBJ whole genome shotgun (WGS) entry which is preliminary data.</text>
</comment>
<dbReference type="PANTHER" id="PTHR32467:SF241">
    <property type="entry name" value="OS01G0899800 PROTEIN"/>
    <property type="match status" value="1"/>
</dbReference>
<name>A0AAN7EX20_QUERU</name>
<keyword evidence="2" id="KW-1185">Reference proteome</keyword>
<dbReference type="InterPro" id="IPR036955">
    <property type="entry name" value="AP2/ERF_dom_sf"/>
</dbReference>
<dbReference type="Proteomes" id="UP001324115">
    <property type="component" value="Unassembled WGS sequence"/>
</dbReference>
<proteinExistence type="predicted"/>
<dbReference type="Gene3D" id="3.30.730.10">
    <property type="entry name" value="AP2/ERF domain"/>
    <property type="match status" value="1"/>
</dbReference>
<dbReference type="PANTHER" id="PTHR32467">
    <property type="entry name" value="AP2-LIKE ETHYLENE-RESPONSIVE TRANSCRIPTION FACTOR"/>
    <property type="match status" value="1"/>
</dbReference>
<dbReference type="GO" id="GO:0003700">
    <property type="term" value="F:DNA-binding transcription factor activity"/>
    <property type="evidence" value="ECO:0007669"/>
    <property type="project" value="InterPro"/>
</dbReference>
<evidence type="ECO:0008006" key="3">
    <source>
        <dbReference type="Google" id="ProtNLM"/>
    </source>
</evidence>
<gene>
    <name evidence="1" type="ORF">RGQ29_024992</name>
</gene>
<evidence type="ECO:0000313" key="2">
    <source>
        <dbReference type="Proteomes" id="UP001324115"/>
    </source>
</evidence>
<dbReference type="AlphaFoldDB" id="A0AAN7EX20"/>
<evidence type="ECO:0000313" key="1">
    <source>
        <dbReference type="EMBL" id="KAK4581612.1"/>
    </source>
</evidence>
<dbReference type="EMBL" id="JAXUIC010000007">
    <property type="protein sequence ID" value="KAK4581612.1"/>
    <property type="molecule type" value="Genomic_DNA"/>
</dbReference>
<reference evidence="1 2" key="1">
    <citation type="journal article" date="2023" name="G3 (Bethesda)">
        <title>A haplotype-resolved chromosome-scale genome for Quercus rubra L. provides insights into the genetics of adaptive traits for red oak species.</title>
        <authorList>
            <person name="Kapoor B."/>
            <person name="Jenkins J."/>
            <person name="Schmutz J."/>
            <person name="Zhebentyayeva T."/>
            <person name="Kuelheim C."/>
            <person name="Coggeshall M."/>
            <person name="Heim C."/>
            <person name="Lasky J.R."/>
            <person name="Leites L."/>
            <person name="Islam-Faridi N."/>
            <person name="Romero-Severson J."/>
            <person name="DeLeo V.L."/>
            <person name="Lucas S.M."/>
            <person name="Lazic D."/>
            <person name="Gailing O."/>
            <person name="Carlson J."/>
            <person name="Staton M."/>
        </authorList>
    </citation>
    <scope>NUCLEOTIDE SEQUENCE [LARGE SCALE GENOMIC DNA]</scope>
    <source>
        <strain evidence="1">Pseudo-F2</strain>
    </source>
</reference>